<name>A0ABV2IVV7_9HYPH</name>
<dbReference type="GO" id="GO:0003677">
    <property type="term" value="F:DNA binding"/>
    <property type="evidence" value="ECO:0007669"/>
    <property type="project" value="UniProtKB-KW"/>
</dbReference>
<keyword evidence="2 5" id="KW-0238">DNA-binding</keyword>
<evidence type="ECO:0000259" key="4">
    <source>
        <dbReference type="PROSITE" id="PS50987"/>
    </source>
</evidence>
<dbReference type="InterPro" id="IPR036388">
    <property type="entry name" value="WH-like_DNA-bd_sf"/>
</dbReference>
<dbReference type="InterPro" id="IPR011991">
    <property type="entry name" value="ArsR-like_HTH"/>
</dbReference>
<dbReference type="PRINTS" id="PR00778">
    <property type="entry name" value="HTHARSR"/>
</dbReference>
<keyword evidence="3" id="KW-0804">Transcription</keyword>
<dbReference type="CDD" id="cd00090">
    <property type="entry name" value="HTH_ARSR"/>
    <property type="match status" value="1"/>
</dbReference>
<dbReference type="PANTHER" id="PTHR43132:SF2">
    <property type="entry name" value="ARSENICAL RESISTANCE OPERON REPRESSOR ARSR-RELATED"/>
    <property type="match status" value="1"/>
</dbReference>
<dbReference type="SUPFAM" id="SSF46785">
    <property type="entry name" value="Winged helix' DNA-binding domain"/>
    <property type="match status" value="1"/>
</dbReference>
<dbReference type="PROSITE" id="PS50987">
    <property type="entry name" value="HTH_ARSR_2"/>
    <property type="match status" value="1"/>
</dbReference>
<protein>
    <submittedName>
        <fullName evidence="5">DNA-binding transcriptional ArsR family regulator</fullName>
    </submittedName>
</protein>
<proteinExistence type="predicted"/>
<comment type="caution">
    <text evidence="5">The sequence shown here is derived from an EMBL/GenBank/DDBJ whole genome shotgun (WGS) entry which is preliminary data.</text>
</comment>
<dbReference type="Proteomes" id="UP001549047">
    <property type="component" value="Unassembled WGS sequence"/>
</dbReference>
<reference evidence="5 6" key="1">
    <citation type="submission" date="2024-06" db="EMBL/GenBank/DDBJ databases">
        <title>Genomic Encyclopedia of Type Strains, Phase IV (KMG-IV): sequencing the most valuable type-strain genomes for metagenomic binning, comparative biology and taxonomic classification.</title>
        <authorList>
            <person name="Goeker M."/>
        </authorList>
    </citation>
    <scope>NUCLEOTIDE SEQUENCE [LARGE SCALE GENOMIC DNA]</scope>
    <source>
        <strain evidence="5 6">DSM 29780</strain>
    </source>
</reference>
<evidence type="ECO:0000313" key="5">
    <source>
        <dbReference type="EMBL" id="MET3611809.1"/>
    </source>
</evidence>
<accession>A0ABV2IVV7</accession>
<evidence type="ECO:0000256" key="2">
    <source>
        <dbReference type="ARBA" id="ARBA00023125"/>
    </source>
</evidence>
<evidence type="ECO:0000256" key="3">
    <source>
        <dbReference type="ARBA" id="ARBA00023163"/>
    </source>
</evidence>
<sequence>MNLDNLYSNAGAAALMMSALANQKRILILCNLVQGEIAVGALAEKVGLSQSALSQHLSKLKALNLVKTRRSAQTIYYSSPNPQVRTLLNTLDALYMVESKGSI</sequence>
<keyword evidence="6" id="KW-1185">Reference proteome</keyword>
<keyword evidence="1" id="KW-0805">Transcription regulation</keyword>
<dbReference type="RefSeq" id="WP_354554109.1">
    <property type="nucleotide sequence ID" value="NZ_JBEPMB010000001.1"/>
</dbReference>
<organism evidence="5 6">
    <name type="scientific">Rhizobium aquaticum</name>
    <dbReference type="NCBI Taxonomy" id="1549636"/>
    <lineage>
        <taxon>Bacteria</taxon>
        <taxon>Pseudomonadati</taxon>
        <taxon>Pseudomonadota</taxon>
        <taxon>Alphaproteobacteria</taxon>
        <taxon>Hyphomicrobiales</taxon>
        <taxon>Rhizobiaceae</taxon>
        <taxon>Rhizobium/Agrobacterium group</taxon>
        <taxon>Rhizobium</taxon>
    </lineage>
</organism>
<feature type="domain" description="HTH arsR-type" evidence="4">
    <location>
        <begin position="3"/>
        <end position="99"/>
    </location>
</feature>
<dbReference type="InterPro" id="IPR036390">
    <property type="entry name" value="WH_DNA-bd_sf"/>
</dbReference>
<dbReference type="InterPro" id="IPR001845">
    <property type="entry name" value="HTH_ArsR_DNA-bd_dom"/>
</dbReference>
<dbReference type="NCBIfam" id="NF033788">
    <property type="entry name" value="HTH_metalloreg"/>
    <property type="match status" value="1"/>
</dbReference>
<dbReference type="PANTHER" id="PTHR43132">
    <property type="entry name" value="ARSENICAL RESISTANCE OPERON REPRESSOR ARSR-RELATED"/>
    <property type="match status" value="1"/>
</dbReference>
<evidence type="ECO:0000256" key="1">
    <source>
        <dbReference type="ARBA" id="ARBA00023015"/>
    </source>
</evidence>
<evidence type="ECO:0000313" key="6">
    <source>
        <dbReference type="Proteomes" id="UP001549047"/>
    </source>
</evidence>
<dbReference type="EMBL" id="JBEPMB010000001">
    <property type="protein sequence ID" value="MET3611809.1"/>
    <property type="molecule type" value="Genomic_DNA"/>
</dbReference>
<dbReference type="InterPro" id="IPR051011">
    <property type="entry name" value="Metal_resp_trans_reg"/>
</dbReference>
<dbReference type="SMART" id="SM00418">
    <property type="entry name" value="HTH_ARSR"/>
    <property type="match status" value="1"/>
</dbReference>
<dbReference type="Pfam" id="PF01022">
    <property type="entry name" value="HTH_5"/>
    <property type="match status" value="1"/>
</dbReference>
<dbReference type="Gene3D" id="1.10.10.10">
    <property type="entry name" value="Winged helix-like DNA-binding domain superfamily/Winged helix DNA-binding domain"/>
    <property type="match status" value="1"/>
</dbReference>
<gene>
    <name evidence="5" type="ORF">ABID16_000114</name>
</gene>